<sequence length="147" mass="17180">PNIYKLIDSLDQEELISIRNYIDSISPQRRSVIEKKLDTIIDKIKILPDNQILKIKSLINTMTYSKGKLKDEILSPYLQKKVIKFVESSLFKHYLSASAVQDKLKKLETKNQKLARSLVKSNNELKSFRMKIVRAKEAKQKYISKIR</sequence>
<dbReference type="Proteomes" id="UP000789920">
    <property type="component" value="Unassembled WGS sequence"/>
</dbReference>
<dbReference type="EMBL" id="CAJVQC010118170">
    <property type="protein sequence ID" value="CAG8837605.1"/>
    <property type="molecule type" value="Genomic_DNA"/>
</dbReference>
<gene>
    <name evidence="1" type="ORF">RPERSI_LOCUS30367</name>
</gene>
<reference evidence="1" key="1">
    <citation type="submission" date="2021-06" db="EMBL/GenBank/DDBJ databases">
        <authorList>
            <person name="Kallberg Y."/>
            <person name="Tangrot J."/>
            <person name="Rosling A."/>
        </authorList>
    </citation>
    <scope>NUCLEOTIDE SEQUENCE</scope>
    <source>
        <strain evidence="1">MA461A</strain>
    </source>
</reference>
<comment type="caution">
    <text evidence="1">The sequence shown here is derived from an EMBL/GenBank/DDBJ whole genome shotgun (WGS) entry which is preliminary data.</text>
</comment>
<protein>
    <submittedName>
        <fullName evidence="1">355_t:CDS:1</fullName>
    </submittedName>
</protein>
<organism evidence="1 2">
    <name type="scientific">Racocetra persica</name>
    <dbReference type="NCBI Taxonomy" id="160502"/>
    <lineage>
        <taxon>Eukaryota</taxon>
        <taxon>Fungi</taxon>
        <taxon>Fungi incertae sedis</taxon>
        <taxon>Mucoromycota</taxon>
        <taxon>Glomeromycotina</taxon>
        <taxon>Glomeromycetes</taxon>
        <taxon>Diversisporales</taxon>
        <taxon>Gigasporaceae</taxon>
        <taxon>Racocetra</taxon>
    </lineage>
</organism>
<feature type="non-terminal residue" evidence="1">
    <location>
        <position position="147"/>
    </location>
</feature>
<accession>A0ACA9SEW2</accession>
<proteinExistence type="predicted"/>
<name>A0ACA9SEW2_9GLOM</name>
<keyword evidence="2" id="KW-1185">Reference proteome</keyword>
<evidence type="ECO:0000313" key="1">
    <source>
        <dbReference type="EMBL" id="CAG8837605.1"/>
    </source>
</evidence>
<evidence type="ECO:0000313" key="2">
    <source>
        <dbReference type="Proteomes" id="UP000789920"/>
    </source>
</evidence>
<feature type="non-terminal residue" evidence="1">
    <location>
        <position position="1"/>
    </location>
</feature>